<dbReference type="InterPro" id="IPR027417">
    <property type="entry name" value="P-loop_NTPase"/>
</dbReference>
<dbReference type="AlphaFoldDB" id="A0A0C2WGU6"/>
<dbReference type="PANTHER" id="PTHR23389">
    <property type="entry name" value="CHROMOSOME TRANSMISSION FIDELITY FACTOR 18"/>
    <property type="match status" value="1"/>
</dbReference>
<name>A0A0C2WGU6_SERVB</name>
<dbReference type="OrthoDB" id="9996895at2759"/>
<dbReference type="PANTHER" id="PTHR23389:SF21">
    <property type="entry name" value="ATPASE FAMILY AAA DOMAIN-CONTAINING PROTEIN 5"/>
    <property type="match status" value="1"/>
</dbReference>
<evidence type="ECO:0000256" key="1">
    <source>
        <dbReference type="SAM" id="MobiDB-lite"/>
    </source>
</evidence>
<dbReference type="GO" id="GO:0016887">
    <property type="term" value="F:ATP hydrolysis activity"/>
    <property type="evidence" value="ECO:0007669"/>
    <property type="project" value="InterPro"/>
</dbReference>
<dbReference type="GO" id="GO:0003677">
    <property type="term" value="F:DNA binding"/>
    <property type="evidence" value="ECO:0007669"/>
    <property type="project" value="TreeGrafter"/>
</dbReference>
<feature type="domain" description="ATPase AAA-type core" evidence="2">
    <location>
        <begin position="274"/>
        <end position="413"/>
    </location>
</feature>
<reference evidence="3 4" key="1">
    <citation type="submission" date="2014-04" db="EMBL/GenBank/DDBJ databases">
        <authorList>
            <consortium name="DOE Joint Genome Institute"/>
            <person name="Kuo A."/>
            <person name="Zuccaro A."/>
            <person name="Kohler A."/>
            <person name="Nagy L.G."/>
            <person name="Floudas D."/>
            <person name="Copeland A."/>
            <person name="Barry K.W."/>
            <person name="Cichocki N."/>
            <person name="Veneault-Fourrey C."/>
            <person name="LaButti K."/>
            <person name="Lindquist E.A."/>
            <person name="Lipzen A."/>
            <person name="Lundell T."/>
            <person name="Morin E."/>
            <person name="Murat C."/>
            <person name="Sun H."/>
            <person name="Tunlid A."/>
            <person name="Henrissat B."/>
            <person name="Grigoriev I.V."/>
            <person name="Hibbett D.S."/>
            <person name="Martin F."/>
            <person name="Nordberg H.P."/>
            <person name="Cantor M.N."/>
            <person name="Hua S.X."/>
        </authorList>
    </citation>
    <scope>NUCLEOTIDE SEQUENCE [LARGE SCALE GENOMIC DNA]</scope>
    <source>
        <strain evidence="3 4">MAFF 305830</strain>
    </source>
</reference>
<dbReference type="Gene3D" id="3.40.50.300">
    <property type="entry name" value="P-loop containing nucleotide triphosphate hydrolases"/>
    <property type="match status" value="1"/>
</dbReference>
<feature type="compositionally biased region" description="Polar residues" evidence="1">
    <location>
        <begin position="198"/>
        <end position="208"/>
    </location>
</feature>
<dbReference type="EMBL" id="KN824313">
    <property type="protein sequence ID" value="KIM25593.1"/>
    <property type="molecule type" value="Genomic_DNA"/>
</dbReference>
<evidence type="ECO:0000313" key="4">
    <source>
        <dbReference type="Proteomes" id="UP000054097"/>
    </source>
</evidence>
<dbReference type="HOGENOM" id="CLU_014669_1_0_1"/>
<reference evidence="4" key="2">
    <citation type="submission" date="2015-01" db="EMBL/GenBank/DDBJ databases">
        <title>Evolutionary Origins and Diversification of the Mycorrhizal Mutualists.</title>
        <authorList>
            <consortium name="DOE Joint Genome Institute"/>
            <consortium name="Mycorrhizal Genomics Consortium"/>
            <person name="Kohler A."/>
            <person name="Kuo A."/>
            <person name="Nagy L.G."/>
            <person name="Floudas D."/>
            <person name="Copeland A."/>
            <person name="Barry K.W."/>
            <person name="Cichocki N."/>
            <person name="Veneault-Fourrey C."/>
            <person name="LaButti K."/>
            <person name="Lindquist E.A."/>
            <person name="Lipzen A."/>
            <person name="Lundell T."/>
            <person name="Morin E."/>
            <person name="Murat C."/>
            <person name="Riley R."/>
            <person name="Ohm R."/>
            <person name="Sun H."/>
            <person name="Tunlid A."/>
            <person name="Henrissat B."/>
            <person name="Grigoriev I.V."/>
            <person name="Hibbett D.S."/>
            <person name="Martin F."/>
        </authorList>
    </citation>
    <scope>NUCLEOTIDE SEQUENCE [LARGE SCALE GENOMIC DNA]</scope>
    <source>
        <strain evidence="4">MAFF 305830</strain>
    </source>
</reference>
<accession>A0A0C2WGU6</accession>
<feature type="compositionally biased region" description="Acidic residues" evidence="1">
    <location>
        <begin position="169"/>
        <end position="186"/>
    </location>
</feature>
<dbReference type="InterPro" id="IPR003959">
    <property type="entry name" value="ATPase_AAA_core"/>
</dbReference>
<dbReference type="GO" id="GO:0005634">
    <property type="term" value="C:nucleus"/>
    <property type="evidence" value="ECO:0007669"/>
    <property type="project" value="TreeGrafter"/>
</dbReference>
<organism evidence="3 4">
    <name type="scientific">Serendipita vermifera MAFF 305830</name>
    <dbReference type="NCBI Taxonomy" id="933852"/>
    <lineage>
        <taxon>Eukaryota</taxon>
        <taxon>Fungi</taxon>
        <taxon>Dikarya</taxon>
        <taxon>Basidiomycota</taxon>
        <taxon>Agaricomycotina</taxon>
        <taxon>Agaricomycetes</taxon>
        <taxon>Sebacinales</taxon>
        <taxon>Serendipitaceae</taxon>
        <taxon>Serendipita</taxon>
    </lineage>
</organism>
<evidence type="ECO:0000313" key="3">
    <source>
        <dbReference type="EMBL" id="KIM25593.1"/>
    </source>
</evidence>
<feature type="region of interest" description="Disordered" evidence="1">
    <location>
        <begin position="134"/>
        <end position="256"/>
    </location>
</feature>
<gene>
    <name evidence="3" type="ORF">M408DRAFT_315238</name>
</gene>
<keyword evidence="4" id="KW-1185">Reference proteome</keyword>
<proteinExistence type="predicted"/>
<dbReference type="GO" id="GO:0005524">
    <property type="term" value="F:ATP binding"/>
    <property type="evidence" value="ECO:0007669"/>
    <property type="project" value="InterPro"/>
</dbReference>
<feature type="compositionally biased region" description="Basic residues" evidence="1">
    <location>
        <begin position="138"/>
        <end position="157"/>
    </location>
</feature>
<dbReference type="Proteomes" id="UP000054097">
    <property type="component" value="Unassembled WGS sequence"/>
</dbReference>
<dbReference type="STRING" id="933852.A0A0C2WGU6"/>
<evidence type="ECO:0000259" key="2">
    <source>
        <dbReference type="Pfam" id="PF00004"/>
    </source>
</evidence>
<sequence>MMHCGISSLDIPEWPHLFPKRSEDLFMQEMEDHQWTLPQGRQSSCMIVERPEPMVMISQAEALESIPEDHRAHAAISRLISQHNPFVSSQRIWNDKYAPKRAEEVLHNTPRALYLQQWLKFLEIQMDDTEVVQENRGIKRPRPKVQRDVGKRRKRQKLSSDPFGGLDDFIVDDEWNSEEEEEEEEGFLSTGEDLPRASTVTSPTSSRAVSPLPPPLIIIPRGTKSRPSARQIIESSPPSSPSPLPPDVPTVAKSDVKGPGDDLLSLTERLTNTILLTGPCGSGKTAAVYACAEELKWKVFEFYPGIGKRSGAGFTAEVGGTGDNHRVGGKDKEAGSSKTLQTIGFLTSPSKKRAVSQPLSETDIQDVRQSLILVEEADILYQSDGNLWPTLINFIRKSRRPVILTCNDVDLIPVSDIPLQTILEFKPCEVELATSYLQAISLAEGYPIARNVARDIYTDRAVYFPMEVDVPDQPMLPVPSQGPIVQFDLKRAINHTQFSLITAPVHAETSESSLAELGSWSQSPAVMPEAIVEGSQHNRSSLEDLETILQLGDLSECISFADAHVDRRPKVSLELGSVDRYGPSSDDMIGHTQLSKSQEPEEAFGVALCPRDCDMAVHVAYHARLQLEQRGYGEIARRELVPCPVTRLMNPHSNRDARLGMRWKLDMMELALARSEYQGRIVKALDEKIVLSSVLLPRPGCVLDYIPYMQETVRGMQGDHEWMSTEGSRVLITEGFVSPVDAEIGGVASLDRLTGF</sequence>
<protein>
    <recommendedName>
        <fullName evidence="2">ATPase AAA-type core domain-containing protein</fullName>
    </recommendedName>
</protein>
<dbReference type="Pfam" id="PF00004">
    <property type="entry name" value="AAA"/>
    <property type="match status" value="1"/>
</dbReference>
<dbReference type="SUPFAM" id="SSF52540">
    <property type="entry name" value="P-loop containing nucleoside triphosphate hydrolases"/>
    <property type="match status" value="1"/>
</dbReference>
<feature type="compositionally biased region" description="Pro residues" evidence="1">
    <location>
        <begin position="238"/>
        <end position="248"/>
    </location>
</feature>